<feature type="compositionally biased region" description="Low complexity" evidence="2">
    <location>
        <begin position="1012"/>
        <end position="1029"/>
    </location>
</feature>
<feature type="compositionally biased region" description="Polar residues" evidence="2">
    <location>
        <begin position="825"/>
        <end position="835"/>
    </location>
</feature>
<dbReference type="SMART" id="SM00671">
    <property type="entry name" value="SEL1"/>
    <property type="match status" value="10"/>
</dbReference>
<organism evidence="3 4">
    <name type="scientific">Dispira parvispora</name>
    <dbReference type="NCBI Taxonomy" id="1520584"/>
    <lineage>
        <taxon>Eukaryota</taxon>
        <taxon>Fungi</taxon>
        <taxon>Fungi incertae sedis</taxon>
        <taxon>Zoopagomycota</taxon>
        <taxon>Kickxellomycotina</taxon>
        <taxon>Dimargaritomycetes</taxon>
        <taxon>Dimargaritales</taxon>
        <taxon>Dimargaritaceae</taxon>
        <taxon>Dispira</taxon>
    </lineage>
</organism>
<feature type="region of interest" description="Disordered" evidence="2">
    <location>
        <begin position="966"/>
        <end position="1029"/>
    </location>
</feature>
<dbReference type="AlphaFoldDB" id="A0A9W8E5V6"/>
<proteinExistence type="inferred from homology"/>
<protein>
    <submittedName>
        <fullName evidence="3">ERAD-associated protein</fullName>
    </submittedName>
</protein>
<evidence type="ECO:0000313" key="3">
    <source>
        <dbReference type="EMBL" id="KAJ1961240.1"/>
    </source>
</evidence>
<reference evidence="3" key="1">
    <citation type="submission" date="2022-07" db="EMBL/GenBank/DDBJ databases">
        <title>Phylogenomic reconstructions and comparative analyses of Kickxellomycotina fungi.</title>
        <authorList>
            <person name="Reynolds N.K."/>
            <person name="Stajich J.E."/>
            <person name="Barry K."/>
            <person name="Grigoriev I.V."/>
            <person name="Crous P."/>
            <person name="Smith M.E."/>
        </authorList>
    </citation>
    <scope>NUCLEOTIDE SEQUENCE</scope>
    <source>
        <strain evidence="3">RSA 1196</strain>
    </source>
</reference>
<dbReference type="SUPFAM" id="SSF81901">
    <property type="entry name" value="HCP-like"/>
    <property type="match status" value="3"/>
</dbReference>
<dbReference type="InterPro" id="IPR050767">
    <property type="entry name" value="Sel1_AlgK"/>
</dbReference>
<feature type="compositionally biased region" description="Polar residues" evidence="2">
    <location>
        <begin position="994"/>
        <end position="1011"/>
    </location>
</feature>
<feature type="region of interest" description="Disordered" evidence="2">
    <location>
        <begin position="247"/>
        <end position="268"/>
    </location>
</feature>
<dbReference type="PANTHER" id="PTHR11102">
    <property type="entry name" value="SEL-1-LIKE PROTEIN"/>
    <property type="match status" value="1"/>
</dbReference>
<evidence type="ECO:0000313" key="4">
    <source>
        <dbReference type="Proteomes" id="UP001150925"/>
    </source>
</evidence>
<feature type="compositionally biased region" description="Polar residues" evidence="2">
    <location>
        <begin position="248"/>
        <end position="261"/>
    </location>
</feature>
<sequence>MLHQVSTPEVHQGGQLPNAEQKLLKRDSKLSPEEIYVEAMDILSKYDNDEHSTTHPFSHKGDPHLGESLMMVLPKSIRVGLRQIYYSSFAQVYDKVGKWFFRNLSSGGINNSSQSAGPETGKRPATRLTHRDPELDGYISGYALVGADPDTPFPSVEPMVAEAMRLLHYLGDTYEYTNALLTLAHIYLYGEYSIPHRFDRAFRFYHLLADKQGHPTAQYMVGWFYATGFGFDTSVWQLAEPVDLSANPPHSSADSVSQTTHHFPYGPNRVPQRNPSRAILYYTFAAHQGHLPAKMTIAYRYHSGTGSPSKCDIALSNYHTVARKAIKHYLSGGPGGRRLPLDLPKLFQMDDGIYGIPTEGDNPQDLRDPSIVADLLEYYRYMADRGDIKFELSLALVYYAGTVTTEPNFPAALRRLRSIVTKKAVADPRAFNGPRYQDPAGNSPVDESWPESYFHSLDSSKLSEEDQFAGRAAGILGEMYIRGDGVRANNQTAYYWLQRAVERGSGHGMYWIGMFYWDGTIVPRNKEVASQWFAQGARRGDVGSWTQLGIWYKEHKTFPAAYKHFAVAARAGSILSMYHMGVLFLRGLGVEKSCENAVAYFKQVTEQADWLYSPISRERRPMAEDLQVNSLIRYSLAAEMGYPTAQLNLAWLIEQAEESGLNSMVLNRLGPQLALSSWTRAANQGNADARVKMGDYYYYGRGTQRDLRMAASCYQLAAENQMNPVAMWNLGWMHENGLGVPQDFHLAKRCYDRAAATYPKGSLAVGVSLIHLYIKYYWAWLKGEDVGTESLLFGYGDHEGLYTADADQKEGIPPPVEDEGWPTEEQATGNSNVPTQRGEGPLGLYWRDPFGIPDQQQVAQPELPPQHDEPVPDYHHPHQVEGDHAEYPRRDAFYPDYQELGEDTWVENAIILGLCALIGWMMYVRQQRLVRNPNANNNANNPEGNNGERGHDNLAALYRYRNVHAAGPNRAPQTPSTPGTPLSSTESTERYGESRNSAGASSVEPQRHVTQPSLPASSTSSASTEGDDD</sequence>
<dbReference type="OrthoDB" id="27934at2759"/>
<accession>A0A9W8E5V6</accession>
<dbReference type="InterPro" id="IPR006597">
    <property type="entry name" value="Sel1-like"/>
</dbReference>
<feature type="region of interest" description="Disordered" evidence="2">
    <location>
        <begin position="1"/>
        <end position="27"/>
    </location>
</feature>
<dbReference type="InterPro" id="IPR011990">
    <property type="entry name" value="TPR-like_helical_dom_sf"/>
</dbReference>
<dbReference type="EMBL" id="JANBPY010001172">
    <property type="protein sequence ID" value="KAJ1961240.1"/>
    <property type="molecule type" value="Genomic_DNA"/>
</dbReference>
<dbReference type="Gene3D" id="1.25.40.10">
    <property type="entry name" value="Tetratricopeptide repeat domain"/>
    <property type="match status" value="3"/>
</dbReference>
<name>A0A9W8E5V6_9FUNG</name>
<dbReference type="GO" id="GO:0005789">
    <property type="term" value="C:endoplasmic reticulum membrane"/>
    <property type="evidence" value="ECO:0007669"/>
    <property type="project" value="TreeGrafter"/>
</dbReference>
<dbReference type="GO" id="GO:0036503">
    <property type="term" value="P:ERAD pathway"/>
    <property type="evidence" value="ECO:0007669"/>
    <property type="project" value="TreeGrafter"/>
</dbReference>
<gene>
    <name evidence="3" type="primary">HRD3</name>
    <name evidence="3" type="ORF">IWQ62_003937</name>
</gene>
<evidence type="ECO:0000256" key="2">
    <source>
        <dbReference type="SAM" id="MobiDB-lite"/>
    </source>
</evidence>
<keyword evidence="4" id="KW-1185">Reference proteome</keyword>
<comment type="caution">
    <text evidence="3">The sequence shown here is derived from an EMBL/GenBank/DDBJ whole genome shotgun (WGS) entry which is preliminary data.</text>
</comment>
<dbReference type="Pfam" id="PF08238">
    <property type="entry name" value="Sel1"/>
    <property type="match status" value="8"/>
</dbReference>
<dbReference type="Proteomes" id="UP001150925">
    <property type="component" value="Unassembled WGS sequence"/>
</dbReference>
<feature type="region of interest" description="Disordered" evidence="2">
    <location>
        <begin position="856"/>
        <end position="887"/>
    </location>
</feature>
<feature type="compositionally biased region" description="Low complexity" evidence="2">
    <location>
        <begin position="972"/>
        <end position="986"/>
    </location>
</feature>
<comment type="similarity">
    <text evidence="1">Belongs to the sel-1 family.</text>
</comment>
<dbReference type="PANTHER" id="PTHR11102:SF147">
    <property type="entry name" value="SEL1L ADAPTOR SUBUNIT OF ERAD E3 UBIQUITIN LIGASE"/>
    <property type="match status" value="1"/>
</dbReference>
<feature type="compositionally biased region" description="Basic and acidic residues" evidence="2">
    <location>
        <begin position="865"/>
        <end position="887"/>
    </location>
</feature>
<feature type="region of interest" description="Disordered" evidence="2">
    <location>
        <begin position="805"/>
        <end position="838"/>
    </location>
</feature>
<evidence type="ECO:0000256" key="1">
    <source>
        <dbReference type="ARBA" id="ARBA00038101"/>
    </source>
</evidence>